<dbReference type="GO" id="GO:0032483">
    <property type="term" value="P:regulation of Rab protein signal transduction"/>
    <property type="evidence" value="ECO:0007669"/>
    <property type="project" value="TreeGrafter"/>
</dbReference>
<dbReference type="InterPro" id="IPR037516">
    <property type="entry name" value="Tripartite_DENN"/>
</dbReference>
<dbReference type="Pfam" id="PF02141">
    <property type="entry name" value="DENN"/>
    <property type="match status" value="1"/>
</dbReference>
<dbReference type="PANTHER" id="PTHR12296">
    <property type="entry name" value="DENN DOMAIN-CONTAINING PROTEIN 4"/>
    <property type="match status" value="1"/>
</dbReference>
<feature type="compositionally biased region" description="Polar residues" evidence="1">
    <location>
        <begin position="1032"/>
        <end position="1042"/>
    </location>
</feature>
<dbReference type="OrthoDB" id="443355at2759"/>
<feature type="compositionally biased region" description="Basic and acidic residues" evidence="1">
    <location>
        <begin position="21"/>
        <end position="32"/>
    </location>
</feature>
<dbReference type="PANTHER" id="PTHR12296:SF21">
    <property type="entry name" value="DENN DOMAIN-CONTAINING PROTEIN 3"/>
    <property type="match status" value="1"/>
</dbReference>
<comment type="caution">
    <text evidence="3">The sequence shown here is derived from an EMBL/GenBank/DDBJ whole genome shotgun (WGS) entry which is preliminary data.</text>
</comment>
<name>A0A7J6LYV6_PEROL</name>
<evidence type="ECO:0000313" key="3">
    <source>
        <dbReference type="EMBL" id="KAF4664346.1"/>
    </source>
</evidence>
<evidence type="ECO:0000313" key="4">
    <source>
        <dbReference type="Proteomes" id="UP000570595"/>
    </source>
</evidence>
<feature type="region of interest" description="Disordered" evidence="1">
    <location>
        <begin position="86"/>
        <end position="117"/>
    </location>
</feature>
<dbReference type="Proteomes" id="UP000570595">
    <property type="component" value="Unassembled WGS sequence"/>
</dbReference>
<protein>
    <recommendedName>
        <fullName evidence="2">UDENN domain-containing protein</fullName>
    </recommendedName>
</protein>
<dbReference type="GO" id="GO:0031410">
    <property type="term" value="C:cytoplasmic vesicle"/>
    <property type="evidence" value="ECO:0007669"/>
    <property type="project" value="TreeGrafter"/>
</dbReference>
<dbReference type="InterPro" id="IPR043153">
    <property type="entry name" value="DENN_C"/>
</dbReference>
<accession>A0A7J6LYV6</accession>
<dbReference type="AlphaFoldDB" id="A0A7J6LYV6"/>
<organism evidence="3 4">
    <name type="scientific">Perkinsus olseni</name>
    <name type="common">Perkinsus atlanticus</name>
    <dbReference type="NCBI Taxonomy" id="32597"/>
    <lineage>
        <taxon>Eukaryota</taxon>
        <taxon>Sar</taxon>
        <taxon>Alveolata</taxon>
        <taxon>Perkinsozoa</taxon>
        <taxon>Perkinsea</taxon>
        <taxon>Perkinsida</taxon>
        <taxon>Perkinsidae</taxon>
        <taxon>Perkinsus</taxon>
    </lineage>
</organism>
<feature type="compositionally biased region" description="Basic and acidic residues" evidence="1">
    <location>
        <begin position="1044"/>
        <end position="1055"/>
    </location>
</feature>
<feature type="compositionally biased region" description="Polar residues" evidence="1">
    <location>
        <begin position="100"/>
        <end position="114"/>
    </location>
</feature>
<reference evidence="3 4" key="1">
    <citation type="submission" date="2020-04" db="EMBL/GenBank/DDBJ databases">
        <title>Perkinsus olseni comparative genomics.</title>
        <authorList>
            <person name="Bogema D.R."/>
        </authorList>
    </citation>
    <scope>NUCLEOTIDE SEQUENCE [LARGE SCALE GENOMIC DNA]</scope>
    <source>
        <strain evidence="3">ATCC PRA-179</strain>
    </source>
</reference>
<dbReference type="SMART" id="SM00799">
    <property type="entry name" value="DENN"/>
    <property type="match status" value="1"/>
</dbReference>
<dbReference type="Gene3D" id="3.40.50.11500">
    <property type="match status" value="1"/>
</dbReference>
<dbReference type="InterPro" id="IPR051696">
    <property type="entry name" value="DENN_Domain_GEFs"/>
</dbReference>
<feature type="domain" description="UDENN" evidence="2">
    <location>
        <begin position="122"/>
        <end position="669"/>
    </location>
</feature>
<gene>
    <name evidence="3" type="ORF">FOZ61_000892</name>
</gene>
<feature type="region of interest" description="Disordered" evidence="1">
    <location>
        <begin position="1"/>
        <end position="71"/>
    </location>
</feature>
<dbReference type="InterPro" id="IPR001194">
    <property type="entry name" value="cDENN_dom"/>
</dbReference>
<feature type="compositionally biased region" description="Polar residues" evidence="1">
    <location>
        <begin position="1"/>
        <end position="19"/>
    </location>
</feature>
<proteinExistence type="predicted"/>
<feature type="region of interest" description="Disordered" evidence="1">
    <location>
        <begin position="976"/>
        <end position="1081"/>
    </location>
</feature>
<dbReference type="EMBL" id="JABAHT010000119">
    <property type="protein sequence ID" value="KAF4664346.1"/>
    <property type="molecule type" value="Genomic_DNA"/>
</dbReference>
<feature type="compositionally biased region" description="Polar residues" evidence="1">
    <location>
        <begin position="1009"/>
        <end position="1018"/>
    </location>
</feature>
<dbReference type="PROSITE" id="PS50211">
    <property type="entry name" value="DENN"/>
    <property type="match status" value="1"/>
</dbReference>
<sequence>MSSASLLDNQAEAPSTSPQQRKREPSKPHEFVSRVFIVGLDTSEGHLHPLSGSPLPDDSGEDDEGGSGSNALDSFVAAVRTTFRRAVTRSTRETKDNETPDTSLNQSRSSAGDSTKSEAAAIHILTSHRWKMALRASYPPVQSTRTGDKVADYFNAEQVQDAIARMLYPLGGRILTDLDKDKAAFEFGNFVLVDLGYSMFYVTATLGYEPLDSKTLYLDAYDTKLYTPIAIGFFSTLPCLTAHRNLLGRLFNISLERSEALRRFEPEAALALQREFMSAVYHAVNSLPVVYPYLPSAITSTSLLGNVGPLLTLQGGCLGFTRDVDFLPLFAHLSTQSIIFILERLLLDQRLVIVSRKRSGTLLTTVLESIRVMLYPFDWNDVYLPYAPLSAAKDLVQGPYPLFFGTCIPPGESYSWLEKIPDINIVFLEDDKVIPAQKRADRGDDAPLPVLPLAMATVLKRQLPPLCSDACRVLGLDALREQYTARSRGDRASVDLNASTFSLGSDEQSILSQGDSGANSLEAALDEFWSSYFRPYDTQAAPVPAVRWSQGTMSSTNSSDYRPIRRKTRTPRHHSKFQFKLRVQAACLEAMTRQFANYKKYVRENDGEERTFDVAGFLGRRPENTADLDEWGDQKLSVEPFLDLFLDRHRTHTFDLFLLSVVDTPKAWVFDKGCQVWAAADGDVAAGSTEASDGGKMAALRTSNQILLLVKRAYEPVVIDVAPPVLISTPDPPVPESPIDARSRPTEWLMRATQSLQVEPETKIVPAIPNCGLVSAAHRRARGVLVSATVTHLRAGRAKSHVLWRVLDRLAAGGSATEEISLRGPHVLGLCDIGGNCPDCGMRISDFWQCAKYWWGHDRVEVTCSSCDGVWTPTFTTCIGDHPMLSNHLARAGVQIDDTLVQEIHHRRICNFRTLTEMYTIAHQRGSDRDTELMYNIELFLGVVISVKGCQPETMFEMVKSYVQDAAAEQMANGATLLQNGTPPRHRRVRSGEPHGLPHPPAVKESHQGPRSSSSQEQLVPPSPGESRPSHSDQSGTKGSDNSLDDRRKTYERIRQYRRKQSGHLATGVSLAGPRPRPTRHITINLGQTDAIPEVRRAARGH</sequence>
<evidence type="ECO:0000256" key="1">
    <source>
        <dbReference type="SAM" id="MobiDB-lite"/>
    </source>
</evidence>
<evidence type="ECO:0000259" key="2">
    <source>
        <dbReference type="PROSITE" id="PS50211"/>
    </source>
</evidence>